<dbReference type="InterPro" id="IPR054485">
    <property type="entry name" value="FlK-like_dom"/>
</dbReference>
<dbReference type="OrthoDB" id="6902891at2"/>
<evidence type="ECO:0000256" key="2">
    <source>
        <dbReference type="PIRSR" id="PIRSR014972-2"/>
    </source>
</evidence>
<dbReference type="AlphaFoldDB" id="A0A1M5B918"/>
<dbReference type="PANTHER" id="PTHR36934:SF1">
    <property type="entry name" value="THIOESTERASE DOMAIN-CONTAINING PROTEIN"/>
    <property type="match status" value="1"/>
</dbReference>
<dbReference type="Proteomes" id="UP000184148">
    <property type="component" value="Unassembled WGS sequence"/>
</dbReference>
<feature type="active site" evidence="1">
    <location>
        <position position="34"/>
    </location>
</feature>
<evidence type="ECO:0000313" key="4">
    <source>
        <dbReference type="EMBL" id="SHF38817.1"/>
    </source>
</evidence>
<gene>
    <name evidence="4" type="ORF">SAMN02745133_02509</name>
</gene>
<dbReference type="EMBL" id="FQUY01000021">
    <property type="protein sequence ID" value="SHF38817.1"/>
    <property type="molecule type" value="Genomic_DNA"/>
</dbReference>
<protein>
    <submittedName>
        <fullName evidence="4">Predicted thioesterase</fullName>
    </submittedName>
</protein>
<dbReference type="SUPFAM" id="SSF54637">
    <property type="entry name" value="Thioesterase/thiol ester dehydrase-isomerase"/>
    <property type="match status" value="1"/>
</dbReference>
<evidence type="ECO:0000259" key="3">
    <source>
        <dbReference type="Pfam" id="PF22636"/>
    </source>
</evidence>
<name>A0A1M5B918_9FIRM</name>
<proteinExistence type="predicted"/>
<reference evidence="5" key="1">
    <citation type="submission" date="2016-11" db="EMBL/GenBank/DDBJ databases">
        <authorList>
            <person name="Varghese N."/>
            <person name="Submissions S."/>
        </authorList>
    </citation>
    <scope>NUCLEOTIDE SEQUENCE [LARGE SCALE GENOMIC DNA]</scope>
    <source>
        <strain evidence="5">DSM 12395</strain>
    </source>
</reference>
<dbReference type="STRING" id="1121429.SAMN02745133_02509"/>
<dbReference type="Gene3D" id="3.10.129.10">
    <property type="entry name" value="Hotdog Thioesterase"/>
    <property type="match status" value="1"/>
</dbReference>
<keyword evidence="5" id="KW-1185">Reference proteome</keyword>
<dbReference type="InterPro" id="IPR029069">
    <property type="entry name" value="HotDog_dom_sf"/>
</dbReference>
<evidence type="ECO:0000313" key="5">
    <source>
        <dbReference type="Proteomes" id="UP000184148"/>
    </source>
</evidence>
<feature type="active site" evidence="1">
    <location>
        <position position="42"/>
    </location>
</feature>
<dbReference type="Pfam" id="PF22636">
    <property type="entry name" value="FlK"/>
    <property type="match status" value="1"/>
</dbReference>
<dbReference type="PIRSF" id="PIRSF014972">
    <property type="entry name" value="FlK"/>
    <property type="match status" value="1"/>
</dbReference>
<dbReference type="PANTHER" id="PTHR36934">
    <property type="entry name" value="BLR0278 PROTEIN"/>
    <property type="match status" value="1"/>
</dbReference>
<organism evidence="4 5">
    <name type="scientific">Desulforamulus putei DSM 12395</name>
    <dbReference type="NCBI Taxonomy" id="1121429"/>
    <lineage>
        <taxon>Bacteria</taxon>
        <taxon>Bacillati</taxon>
        <taxon>Bacillota</taxon>
        <taxon>Clostridia</taxon>
        <taxon>Eubacteriales</taxon>
        <taxon>Peptococcaceae</taxon>
        <taxon>Desulforamulus</taxon>
    </lineage>
</organism>
<feature type="domain" description="Fluoroacetyl-CoA-specific thioesterase-like" evidence="3">
    <location>
        <begin position="15"/>
        <end position="117"/>
    </location>
</feature>
<feature type="binding site" evidence="2">
    <location>
        <position position="112"/>
    </location>
    <ligand>
        <name>substrate</name>
    </ligand>
</feature>
<dbReference type="InterPro" id="IPR025540">
    <property type="entry name" value="FlK"/>
</dbReference>
<evidence type="ECO:0000256" key="1">
    <source>
        <dbReference type="PIRSR" id="PIRSR014972-1"/>
    </source>
</evidence>
<feature type="binding site" evidence="2">
    <location>
        <position position="61"/>
    </location>
    <ligand>
        <name>CoA</name>
        <dbReference type="ChEBI" id="CHEBI:57287"/>
    </ligand>
</feature>
<accession>A0A1M5B918</accession>
<feature type="active site" evidence="1">
    <location>
        <position position="68"/>
    </location>
</feature>
<sequence length="132" mass="14080">MELKVGLTHETSITVEDSNTAIAYGSGGVRVFATPAMIGLMEKAALELADQYLPEGQTTVGTLVNVKHTAATPVGMRVVARAELIEIDGKRLVFKVDAADEAGPIGSGTHERFIINLEKFLQKVESKLTGRA</sequence>
<feature type="binding site" evidence="2">
    <location>
        <position position="61"/>
    </location>
    <ligand>
        <name>substrate</name>
    </ligand>
</feature>
<dbReference type="RefSeq" id="WP_073239730.1">
    <property type="nucleotide sequence ID" value="NZ_FQUY01000021.1"/>
</dbReference>